<reference evidence="6 7" key="1">
    <citation type="submission" date="2024-07" db="EMBL/GenBank/DDBJ databases">
        <title>Chromosome-level genome assembly of the water stick insect Ranatra chinensis (Heteroptera: Nepidae).</title>
        <authorList>
            <person name="Liu X."/>
        </authorList>
    </citation>
    <scope>NUCLEOTIDE SEQUENCE [LARGE SCALE GENOMIC DNA]</scope>
    <source>
        <strain evidence="6">Cailab_2021Rc</strain>
        <tissue evidence="6">Muscle</tissue>
    </source>
</reference>
<dbReference type="AlphaFoldDB" id="A0ABD0YRP7"/>
<dbReference type="CDD" id="cd16511">
    <property type="entry name" value="vRING-HC_IRF2BP1-like"/>
    <property type="match status" value="1"/>
</dbReference>
<dbReference type="InterPro" id="IPR057414">
    <property type="entry name" value="Zf-C3HC4_IRF-2BP1_2"/>
</dbReference>
<dbReference type="GO" id="GO:0005634">
    <property type="term" value="C:nucleus"/>
    <property type="evidence" value="ECO:0007669"/>
    <property type="project" value="UniProtKB-SubCell"/>
</dbReference>
<organism evidence="6 7">
    <name type="scientific">Ranatra chinensis</name>
    <dbReference type="NCBI Taxonomy" id="642074"/>
    <lineage>
        <taxon>Eukaryota</taxon>
        <taxon>Metazoa</taxon>
        <taxon>Ecdysozoa</taxon>
        <taxon>Arthropoda</taxon>
        <taxon>Hexapoda</taxon>
        <taxon>Insecta</taxon>
        <taxon>Pterygota</taxon>
        <taxon>Neoptera</taxon>
        <taxon>Paraneoptera</taxon>
        <taxon>Hemiptera</taxon>
        <taxon>Heteroptera</taxon>
        <taxon>Panheteroptera</taxon>
        <taxon>Nepomorpha</taxon>
        <taxon>Nepidae</taxon>
        <taxon>Ranatrinae</taxon>
        <taxon>Ranatra</taxon>
    </lineage>
</organism>
<dbReference type="Gene3D" id="1.10.10.1580">
    <property type="entry name" value="Interferon regulatory factor 2-binding protein"/>
    <property type="match status" value="1"/>
</dbReference>
<feature type="compositionally biased region" description="Gly residues" evidence="4">
    <location>
        <begin position="211"/>
        <end position="228"/>
    </location>
</feature>
<evidence type="ECO:0000256" key="3">
    <source>
        <dbReference type="ARBA" id="ARBA00023242"/>
    </source>
</evidence>
<dbReference type="PANTHER" id="PTHR10816">
    <property type="entry name" value="MYELIN TRANSCRIPTION FACTOR 1-RELATED"/>
    <property type="match status" value="1"/>
</dbReference>
<feature type="compositionally biased region" description="Low complexity" evidence="4">
    <location>
        <begin position="168"/>
        <end position="210"/>
    </location>
</feature>
<protein>
    <recommendedName>
        <fullName evidence="5">Interferon regulatory factor 2-binding protein 1/2-like C3HC4 zinc finger domain-containing protein</fullName>
    </recommendedName>
</protein>
<dbReference type="FunFam" id="1.10.10.1580:FF:000001">
    <property type="entry name" value="interferon regulatory factor 2-binding protein 2"/>
    <property type="match status" value="1"/>
</dbReference>
<evidence type="ECO:0000256" key="2">
    <source>
        <dbReference type="ARBA" id="ARBA00010802"/>
    </source>
</evidence>
<dbReference type="PANTHER" id="PTHR10816:SF19">
    <property type="entry name" value="PROTEIN INTERACTING WITH TTK69 AND SIN3A, ISOFORM D"/>
    <property type="match status" value="1"/>
</dbReference>
<evidence type="ECO:0000256" key="1">
    <source>
        <dbReference type="ARBA" id="ARBA00004123"/>
    </source>
</evidence>
<comment type="similarity">
    <text evidence="2">Belongs to the IRF2BP family.</text>
</comment>
<gene>
    <name evidence="6" type="ORF">AAG570_008505</name>
</gene>
<feature type="compositionally biased region" description="Low complexity" evidence="4">
    <location>
        <begin position="103"/>
        <end position="115"/>
    </location>
</feature>
<sequence>MGGPPLKRGLSGEEEDSPHHGHHAEPPPKRLLPLEEHPAAPRPPLTRGDSLPAVSLAVPFDRTFKTEPKLPIRAPSFDTATSFKANGYPVSGLTNGGSGGGSSSPLSSGGRTGSPPEQGSGGNGSGNAVGGGNQQGQSPMAALMSVADNLPPSSPRSAGGGSPPGPAVPRSASRGSQHSPNSTGSSGSGRRSSGSRHVSSTTVSSSEGGSAVNGGGGGGANEGSGGEGPPSAAQPTTLKCTLCQERLEDTHFVQCPSVQLHKFCFPCSRDSIKRQGAGAEVYCPSGDKCPLANSNVPWAFMQGEIATILGEEFKSNLKKERDT</sequence>
<dbReference type="SUPFAM" id="SSF57850">
    <property type="entry name" value="RING/U-box"/>
    <property type="match status" value="1"/>
</dbReference>
<keyword evidence="3" id="KW-0539">Nucleus</keyword>
<dbReference type="InterPro" id="IPR044882">
    <property type="entry name" value="I2BP1/2_C3HC4-RING_sf"/>
</dbReference>
<keyword evidence="7" id="KW-1185">Reference proteome</keyword>
<dbReference type="Proteomes" id="UP001558652">
    <property type="component" value="Unassembled WGS sequence"/>
</dbReference>
<evidence type="ECO:0000313" key="6">
    <source>
        <dbReference type="EMBL" id="KAL1138441.1"/>
    </source>
</evidence>
<feature type="compositionally biased region" description="Gly residues" evidence="4">
    <location>
        <begin position="119"/>
        <end position="134"/>
    </location>
</feature>
<comment type="caution">
    <text evidence="6">The sequence shown here is derived from an EMBL/GenBank/DDBJ whole genome shotgun (WGS) entry which is preliminary data.</text>
</comment>
<name>A0ABD0YRP7_9HEMI</name>
<feature type="region of interest" description="Disordered" evidence="4">
    <location>
        <begin position="1"/>
        <end position="234"/>
    </location>
</feature>
<evidence type="ECO:0000313" key="7">
    <source>
        <dbReference type="Proteomes" id="UP001558652"/>
    </source>
</evidence>
<proteinExistence type="inferred from homology"/>
<comment type="subcellular location">
    <subcellularLocation>
        <location evidence="1">Nucleus</location>
    </subcellularLocation>
</comment>
<dbReference type="Pfam" id="PF25454">
    <property type="entry name" value="zf-C3HC4_IRF-2BP1_2"/>
    <property type="match status" value="1"/>
</dbReference>
<feature type="compositionally biased region" description="Basic and acidic residues" evidence="4">
    <location>
        <begin position="17"/>
        <end position="39"/>
    </location>
</feature>
<feature type="domain" description="Interferon regulatory factor 2-binding protein 1/2-like C3HC4 zinc finger" evidence="5">
    <location>
        <begin position="238"/>
        <end position="309"/>
    </location>
</feature>
<accession>A0ABD0YRP7</accession>
<evidence type="ECO:0000256" key="4">
    <source>
        <dbReference type="SAM" id="MobiDB-lite"/>
    </source>
</evidence>
<evidence type="ECO:0000259" key="5">
    <source>
        <dbReference type="Pfam" id="PF25454"/>
    </source>
</evidence>
<dbReference type="EMBL" id="JBFDAA010000003">
    <property type="protein sequence ID" value="KAL1138441.1"/>
    <property type="molecule type" value="Genomic_DNA"/>
</dbReference>